<accession>A0A0M3IDC3</accession>
<name>A0A0M3IDC3_ASCLU</name>
<reference evidence="2" key="1">
    <citation type="submission" date="2017-02" db="UniProtKB">
        <authorList>
            <consortium name="WormBaseParasite"/>
        </authorList>
    </citation>
    <scope>IDENTIFICATION</scope>
</reference>
<keyword evidence="1" id="KW-1185">Reference proteome</keyword>
<evidence type="ECO:0000313" key="1">
    <source>
        <dbReference type="Proteomes" id="UP000036681"/>
    </source>
</evidence>
<evidence type="ECO:0000313" key="2">
    <source>
        <dbReference type="WBParaSite" id="ALUE_0001600901-mRNA-1"/>
    </source>
</evidence>
<organism evidence="1 2">
    <name type="scientific">Ascaris lumbricoides</name>
    <name type="common">Giant roundworm</name>
    <dbReference type="NCBI Taxonomy" id="6252"/>
    <lineage>
        <taxon>Eukaryota</taxon>
        <taxon>Metazoa</taxon>
        <taxon>Ecdysozoa</taxon>
        <taxon>Nematoda</taxon>
        <taxon>Chromadorea</taxon>
        <taxon>Rhabditida</taxon>
        <taxon>Spirurina</taxon>
        <taxon>Ascaridomorpha</taxon>
        <taxon>Ascaridoidea</taxon>
        <taxon>Ascarididae</taxon>
        <taxon>Ascaris</taxon>
    </lineage>
</organism>
<dbReference type="WBParaSite" id="ALUE_0001600901-mRNA-1">
    <property type="protein sequence ID" value="ALUE_0001600901-mRNA-1"/>
    <property type="gene ID" value="ALUE_0001600901"/>
</dbReference>
<dbReference type="Proteomes" id="UP000036681">
    <property type="component" value="Unplaced"/>
</dbReference>
<protein>
    <submittedName>
        <fullName evidence="2">ATP-dependent DNA helicase PIF1-like</fullName>
    </submittedName>
</protein>
<dbReference type="InterPro" id="IPR027417">
    <property type="entry name" value="P-loop_NTPase"/>
</dbReference>
<proteinExistence type="predicted"/>
<dbReference type="SUPFAM" id="SSF52540">
    <property type="entry name" value="P-loop containing nucleoside triphosphate hydrolases"/>
    <property type="match status" value="1"/>
</dbReference>
<sequence length="83" mass="9306">MRLSFCMIINTSQEQTFDRVGIILRTPMFIHGQLYVALSRVRVICITAAEENGLAGECGLALMWSSTPGFDKEVNEEEYGCDK</sequence>
<dbReference type="AlphaFoldDB" id="A0A0M3IDC3"/>